<accession>A0A7C1H9X2</accession>
<dbReference type="Gene3D" id="1.10.10.10">
    <property type="entry name" value="Winged helix-like DNA-binding domain superfamily/Winged helix DNA-binding domain"/>
    <property type="match status" value="1"/>
</dbReference>
<dbReference type="EMBL" id="DSBT01000245">
    <property type="protein sequence ID" value="HDP78188.1"/>
    <property type="molecule type" value="Genomic_DNA"/>
</dbReference>
<comment type="caution">
    <text evidence="2">The sequence shown here is derived from an EMBL/GenBank/DDBJ whole genome shotgun (WGS) entry which is preliminary data.</text>
</comment>
<dbReference type="Pfam" id="PF03551">
    <property type="entry name" value="PadR"/>
    <property type="match status" value="1"/>
</dbReference>
<dbReference type="Proteomes" id="UP000886198">
    <property type="component" value="Unassembled WGS sequence"/>
</dbReference>
<sequence length="135" mass="15378">MNSENAPCCHGGYEKMHRFLEFCLLLLLKEESSHGYGLIEKLPYFGFSSEELNIGNLYKTLRKMESQEFVNSHWVEGGQGPKKRVYEIAALGLEELNIWIDALKRRKVMIEKAIGRYDKISVAQGKSPDPVPASE</sequence>
<name>A0A7C1H9X2_9BACT</name>
<dbReference type="PANTHER" id="PTHR33169:SF14">
    <property type="entry name" value="TRANSCRIPTIONAL REGULATOR RV3488"/>
    <property type="match status" value="1"/>
</dbReference>
<dbReference type="SUPFAM" id="SSF46785">
    <property type="entry name" value="Winged helix' DNA-binding domain"/>
    <property type="match status" value="1"/>
</dbReference>
<organism evidence="2">
    <name type="scientific">Mesotoga infera</name>
    <dbReference type="NCBI Taxonomy" id="1236046"/>
    <lineage>
        <taxon>Bacteria</taxon>
        <taxon>Thermotogati</taxon>
        <taxon>Thermotogota</taxon>
        <taxon>Thermotogae</taxon>
        <taxon>Kosmotogales</taxon>
        <taxon>Kosmotogaceae</taxon>
        <taxon>Mesotoga</taxon>
    </lineage>
</organism>
<dbReference type="PANTHER" id="PTHR33169">
    <property type="entry name" value="PADR-FAMILY TRANSCRIPTIONAL REGULATOR"/>
    <property type="match status" value="1"/>
</dbReference>
<evidence type="ECO:0000313" key="2">
    <source>
        <dbReference type="EMBL" id="HDP78188.1"/>
    </source>
</evidence>
<dbReference type="AlphaFoldDB" id="A0A7C1H9X2"/>
<protein>
    <submittedName>
        <fullName evidence="2">PadR family transcriptional regulator</fullName>
    </submittedName>
</protein>
<evidence type="ECO:0000259" key="1">
    <source>
        <dbReference type="Pfam" id="PF03551"/>
    </source>
</evidence>
<dbReference type="InterPro" id="IPR036390">
    <property type="entry name" value="WH_DNA-bd_sf"/>
</dbReference>
<reference evidence="2" key="1">
    <citation type="journal article" date="2020" name="mSystems">
        <title>Genome- and Community-Level Interaction Insights into Carbon Utilization and Element Cycling Functions of Hydrothermarchaeota in Hydrothermal Sediment.</title>
        <authorList>
            <person name="Zhou Z."/>
            <person name="Liu Y."/>
            <person name="Xu W."/>
            <person name="Pan J."/>
            <person name="Luo Z.H."/>
            <person name="Li M."/>
        </authorList>
    </citation>
    <scope>NUCLEOTIDE SEQUENCE [LARGE SCALE GENOMIC DNA]</scope>
    <source>
        <strain evidence="2">SpSt-1179</strain>
    </source>
</reference>
<dbReference type="InterPro" id="IPR005149">
    <property type="entry name" value="Tscrpt_reg_PadR_N"/>
</dbReference>
<gene>
    <name evidence="2" type="ORF">ENN47_08400</name>
</gene>
<dbReference type="InterPro" id="IPR036388">
    <property type="entry name" value="WH-like_DNA-bd_sf"/>
</dbReference>
<proteinExistence type="predicted"/>
<feature type="domain" description="Transcription regulator PadR N-terminal" evidence="1">
    <location>
        <begin position="24"/>
        <end position="96"/>
    </location>
</feature>
<dbReference type="InterPro" id="IPR052509">
    <property type="entry name" value="Metal_resp_DNA-bind_regulator"/>
</dbReference>